<evidence type="ECO:0000313" key="9">
    <source>
        <dbReference type="Proteomes" id="UP000001744"/>
    </source>
</evidence>
<dbReference type="GeneID" id="7047579"/>
<feature type="region of interest" description="Disordered" evidence="5">
    <location>
        <begin position="137"/>
        <end position="157"/>
    </location>
</feature>
<reference evidence="7 9" key="1">
    <citation type="journal article" date="2011" name="Science">
        <title>Comparative functional genomics of the fission yeasts.</title>
        <authorList>
            <person name="Rhind N."/>
            <person name="Chen Z."/>
            <person name="Yassour M."/>
            <person name="Thompson D.A."/>
            <person name="Haas B.J."/>
            <person name="Habib N."/>
            <person name="Wapinski I."/>
            <person name="Roy S."/>
            <person name="Lin M.F."/>
            <person name="Heiman D.I."/>
            <person name="Young S.K."/>
            <person name="Furuya K."/>
            <person name="Guo Y."/>
            <person name="Pidoux A."/>
            <person name="Chen H.M."/>
            <person name="Robbertse B."/>
            <person name="Goldberg J.M."/>
            <person name="Aoki K."/>
            <person name="Bayne E.H."/>
            <person name="Berlin A.M."/>
            <person name="Desjardins C.A."/>
            <person name="Dobbs E."/>
            <person name="Dukaj L."/>
            <person name="Fan L."/>
            <person name="FitzGerald M.G."/>
            <person name="French C."/>
            <person name="Gujja S."/>
            <person name="Hansen K."/>
            <person name="Keifenheim D."/>
            <person name="Levin J.Z."/>
            <person name="Mosher R.A."/>
            <person name="Mueller C.A."/>
            <person name="Pfiffner J."/>
            <person name="Priest M."/>
            <person name="Russ C."/>
            <person name="Smialowska A."/>
            <person name="Swoboda P."/>
            <person name="Sykes S.M."/>
            <person name="Vaughn M."/>
            <person name="Vengrova S."/>
            <person name="Yoder R."/>
            <person name="Zeng Q."/>
            <person name="Allshire R."/>
            <person name="Baulcombe D."/>
            <person name="Birren B.W."/>
            <person name="Brown W."/>
            <person name="Ekwall K."/>
            <person name="Kellis M."/>
            <person name="Leatherwood J."/>
            <person name="Levin H."/>
            <person name="Margalit H."/>
            <person name="Martienssen R."/>
            <person name="Nieduszynski C.A."/>
            <person name="Spatafora J.W."/>
            <person name="Friedman N."/>
            <person name="Dalgaard J.Z."/>
            <person name="Baumann P."/>
            <person name="Niki H."/>
            <person name="Regev A."/>
            <person name="Nusbaum C."/>
        </authorList>
    </citation>
    <scope>NUCLEOTIDE SEQUENCE [LARGE SCALE GENOMIC DNA]</scope>
    <source>
        <strain evidence="9">yFS275 / FY16936</strain>
    </source>
</reference>
<keyword evidence="4" id="KW-0539">Nucleus</keyword>
<dbReference type="STRING" id="402676.B6K5T0"/>
<dbReference type="AlphaFoldDB" id="B6K5T0"/>
<dbReference type="Pfam" id="PF03467">
    <property type="entry name" value="Smg4_UPF3"/>
    <property type="match status" value="1"/>
</dbReference>
<dbReference type="HOGENOM" id="CLU_897598_0_0_1"/>
<comment type="subcellular location">
    <subcellularLocation>
        <location evidence="1">Nucleus</location>
    </subcellularLocation>
</comment>
<dbReference type="InterPro" id="IPR039722">
    <property type="entry name" value="Upf3"/>
</dbReference>
<gene>
    <name evidence="8" type="primary">upf3</name>
    <name evidence="7" type="ORF">SJAG_04056</name>
</gene>
<feature type="region of interest" description="Disordered" evidence="5">
    <location>
        <begin position="170"/>
        <end position="215"/>
    </location>
</feature>
<evidence type="ECO:0000256" key="5">
    <source>
        <dbReference type="SAM" id="MobiDB-lite"/>
    </source>
</evidence>
<feature type="compositionally biased region" description="Low complexity" evidence="5">
    <location>
        <begin position="240"/>
        <end position="264"/>
    </location>
</feature>
<dbReference type="eggNOG" id="KOG1295">
    <property type="taxonomic scope" value="Eukaryota"/>
</dbReference>
<protein>
    <submittedName>
        <fullName evidence="7">Suppressor 3 family protein</fullName>
    </submittedName>
</protein>
<dbReference type="Gene3D" id="3.30.70.330">
    <property type="match status" value="1"/>
</dbReference>
<dbReference type="GO" id="GO:0003729">
    <property type="term" value="F:mRNA binding"/>
    <property type="evidence" value="ECO:0000318"/>
    <property type="project" value="GO_Central"/>
</dbReference>
<dbReference type="GO" id="GO:0005737">
    <property type="term" value="C:cytoplasm"/>
    <property type="evidence" value="ECO:0000318"/>
    <property type="project" value="GO_Central"/>
</dbReference>
<evidence type="ECO:0000256" key="2">
    <source>
        <dbReference type="ARBA" id="ARBA00005991"/>
    </source>
</evidence>
<keyword evidence="3" id="KW-0866">Nonsense-mediated mRNA decay</keyword>
<dbReference type="OrthoDB" id="18087at2759"/>
<dbReference type="InterPro" id="IPR012677">
    <property type="entry name" value="Nucleotide-bd_a/b_plait_sf"/>
</dbReference>
<evidence type="ECO:0000256" key="3">
    <source>
        <dbReference type="ARBA" id="ARBA00023161"/>
    </source>
</evidence>
<proteinExistence type="inferred from homology"/>
<dbReference type="EMBL" id="KE651167">
    <property type="protein sequence ID" value="EEB08884.1"/>
    <property type="molecule type" value="Genomic_DNA"/>
</dbReference>
<name>B6K5T0_SCHJY</name>
<dbReference type="PANTHER" id="PTHR13112">
    <property type="entry name" value="UPF3 REGULATOR OF NONSENSE TRANSCRIPTS-LIKE PROTEIN"/>
    <property type="match status" value="1"/>
</dbReference>
<comment type="similarity">
    <text evidence="2">Belongs to the RENT3 family.</text>
</comment>
<dbReference type="InterPro" id="IPR035979">
    <property type="entry name" value="RBD_domain_sf"/>
</dbReference>
<feature type="domain" description="UPF3" evidence="6">
    <location>
        <begin position="13"/>
        <end position="172"/>
    </location>
</feature>
<accession>B6K5T0</accession>
<sequence>MVPFDSAGKRVPCKLVVRKLPANLPASVFWDSVKPWHEAIERSRFHPGHLQPEKDLEVHSYAILLFKSPEQVTSFFLHYQNHAFVNKNNVRYHASVAVAPNQKWVAHGRKDSRMGTLEEDEDFIQFKKSLESAEADSSLKPSFPLAPEDSVVTTEPVKTTTPLLEYVKAKQQKAQERAQHRKEKARQKKLSKQQRKQQQQDAAGGEPLAAKSSGTSAQSISIAIPADATSATANIADNASSVSIESPSVGSIPAATPSSKPSAAHKGPRRANKKTKKQSAESNVASQSLNPPKKNAKKKPRPKRVPKSTT</sequence>
<dbReference type="Proteomes" id="UP000001744">
    <property type="component" value="Unassembled WGS sequence"/>
</dbReference>
<dbReference type="CDD" id="cd12455">
    <property type="entry name" value="RRM_like_Smg4_UPF3"/>
    <property type="match status" value="1"/>
</dbReference>
<dbReference type="RefSeq" id="XP_002175177.1">
    <property type="nucleotide sequence ID" value="XM_002175141.1"/>
</dbReference>
<feature type="region of interest" description="Disordered" evidence="5">
    <location>
        <begin position="240"/>
        <end position="310"/>
    </location>
</feature>
<evidence type="ECO:0000313" key="8">
    <source>
        <dbReference type="JaponicusDB" id="SJAG_04056"/>
    </source>
</evidence>
<dbReference type="GO" id="GO:0005730">
    <property type="term" value="C:nucleolus"/>
    <property type="evidence" value="ECO:0000318"/>
    <property type="project" value="GO_Central"/>
</dbReference>
<dbReference type="GO" id="GO:0045727">
    <property type="term" value="P:positive regulation of translation"/>
    <property type="evidence" value="ECO:0000318"/>
    <property type="project" value="GO_Central"/>
</dbReference>
<dbReference type="GO" id="GO:0000184">
    <property type="term" value="P:nuclear-transcribed mRNA catabolic process, nonsense-mediated decay"/>
    <property type="evidence" value="ECO:0000318"/>
    <property type="project" value="GO_Central"/>
</dbReference>
<feature type="compositionally biased region" description="Basic residues" evidence="5">
    <location>
        <begin position="294"/>
        <end position="310"/>
    </location>
</feature>
<dbReference type="VEuPathDB" id="FungiDB:SJAG_04056"/>
<keyword evidence="9" id="KW-1185">Reference proteome</keyword>
<dbReference type="SUPFAM" id="SSF54928">
    <property type="entry name" value="RNA-binding domain, RBD"/>
    <property type="match status" value="1"/>
</dbReference>
<dbReference type="JaponicusDB" id="SJAG_04056">
    <property type="gene designation" value="upf3"/>
</dbReference>
<dbReference type="PANTHER" id="PTHR13112:SF0">
    <property type="entry name" value="FI21285P1"/>
    <property type="match status" value="1"/>
</dbReference>
<feature type="compositionally biased region" description="Basic residues" evidence="5">
    <location>
        <begin position="266"/>
        <end position="277"/>
    </location>
</feature>
<dbReference type="InterPro" id="IPR005120">
    <property type="entry name" value="UPF3_dom"/>
</dbReference>
<evidence type="ECO:0000313" key="7">
    <source>
        <dbReference type="EMBL" id="EEB08884.1"/>
    </source>
</evidence>
<feature type="compositionally biased region" description="Basic residues" evidence="5">
    <location>
        <begin position="179"/>
        <end position="195"/>
    </location>
</feature>
<organism evidence="7 9">
    <name type="scientific">Schizosaccharomyces japonicus (strain yFS275 / FY16936)</name>
    <name type="common">Fission yeast</name>
    <dbReference type="NCBI Taxonomy" id="402676"/>
    <lineage>
        <taxon>Eukaryota</taxon>
        <taxon>Fungi</taxon>
        <taxon>Dikarya</taxon>
        <taxon>Ascomycota</taxon>
        <taxon>Taphrinomycotina</taxon>
        <taxon>Schizosaccharomycetes</taxon>
        <taxon>Schizosaccharomycetales</taxon>
        <taxon>Schizosaccharomycetaceae</taxon>
        <taxon>Schizosaccharomyces</taxon>
    </lineage>
</organism>
<evidence type="ECO:0000256" key="1">
    <source>
        <dbReference type="ARBA" id="ARBA00004123"/>
    </source>
</evidence>
<dbReference type="OMA" id="PWHEAIE"/>
<evidence type="ECO:0000259" key="6">
    <source>
        <dbReference type="Pfam" id="PF03467"/>
    </source>
</evidence>
<evidence type="ECO:0000256" key="4">
    <source>
        <dbReference type="ARBA" id="ARBA00023242"/>
    </source>
</evidence>
<feature type="compositionally biased region" description="Polar residues" evidence="5">
    <location>
        <begin position="280"/>
        <end position="289"/>
    </location>
</feature>